<dbReference type="EMBL" id="WMBC01000001">
    <property type="protein sequence ID" value="MTD59724.1"/>
    <property type="molecule type" value="Genomic_DNA"/>
</dbReference>
<comment type="caution">
    <text evidence="2">The sequence shown here is derived from an EMBL/GenBank/DDBJ whole genome shotgun (WGS) entry which is preliminary data.</text>
</comment>
<reference evidence="2 3" key="1">
    <citation type="submission" date="2019-11" db="EMBL/GenBank/DDBJ databases">
        <title>Draft genome sequence of Blautia luti DSM 14534T, isolated from human stool.</title>
        <authorList>
            <person name="Ortiz R."/>
            <person name="Melis-Arcos F."/>
            <person name="Covarrubias P."/>
            <person name="Cardenas J.P."/>
            <person name="Perez-Donoso J."/>
            <person name="Almonacid D."/>
        </authorList>
    </citation>
    <scope>NUCLEOTIDE SEQUENCE [LARGE SCALE GENOMIC DNA]</scope>
    <source>
        <strain evidence="2 3">DSM 14534</strain>
    </source>
</reference>
<feature type="transmembrane region" description="Helical" evidence="1">
    <location>
        <begin position="236"/>
        <end position="256"/>
    </location>
</feature>
<dbReference type="RefSeq" id="WP_154779418.1">
    <property type="nucleotide sequence ID" value="NZ_WMBC01000001.1"/>
</dbReference>
<feature type="transmembrane region" description="Helical" evidence="1">
    <location>
        <begin position="21"/>
        <end position="45"/>
    </location>
</feature>
<feature type="transmembrane region" description="Helical" evidence="1">
    <location>
        <begin position="370"/>
        <end position="393"/>
    </location>
</feature>
<evidence type="ECO:0008006" key="4">
    <source>
        <dbReference type="Google" id="ProtNLM"/>
    </source>
</evidence>
<feature type="transmembrane region" description="Helical" evidence="1">
    <location>
        <begin position="65"/>
        <end position="84"/>
    </location>
</feature>
<sequence length="481" mass="55048">MAGIGVKLTNIYKKNTLTTDIIGMGYSTVVTIAPMLVVIGALVLMEYFLDFSSVDYVTRELFSCTVLYIFIFSLLTASPFNSVLSKYMSDVIYEETYEDILPCYYVGMLLNILLSSVLGIVFCVHEVLVGKVDIIYVFTGYCGYIALVLVFYSMLYLSICKDYKKISLFFGIGMTVTFILSLVLVKICHWSITYGMLFSLTVGFWLTACLEMSVVRSYFKENSGKYKQVLEYFREYWPLVVTNFLYTLGLYIHNFVFWTTDLHMIVVKSFVCVTTYDMATCLAMFTNISASVIFISRVEMYFHDRYKAYSEAVIGGRGADIAITKKRMFRTLSEELMSLARVQFIITLVIFLVCMIFLPQFGFGGMTMRIYPCLAAGYFILFLMYAEIIFLYYFNDMKGCVLTGLAFCLITMVGSIISTHFTEIWYGAGLVAGSFAGWTVAYMRLQWMEKHLDVHIFCNGHLLKKKKGDCPSPKVFDRYEQ</sequence>
<feature type="transmembrane region" description="Helical" evidence="1">
    <location>
        <begin position="276"/>
        <end position="295"/>
    </location>
</feature>
<keyword evidence="1" id="KW-0812">Transmembrane</keyword>
<feature type="transmembrane region" description="Helical" evidence="1">
    <location>
        <begin position="166"/>
        <end position="185"/>
    </location>
</feature>
<evidence type="ECO:0000256" key="1">
    <source>
        <dbReference type="SAM" id="Phobius"/>
    </source>
</evidence>
<evidence type="ECO:0000313" key="3">
    <source>
        <dbReference type="Proteomes" id="UP000437824"/>
    </source>
</evidence>
<feature type="transmembrane region" description="Helical" evidence="1">
    <location>
        <begin position="400"/>
        <end position="418"/>
    </location>
</feature>
<keyword evidence="1" id="KW-0472">Membrane</keyword>
<keyword evidence="1" id="KW-1133">Transmembrane helix</keyword>
<dbReference type="Proteomes" id="UP000437824">
    <property type="component" value="Unassembled WGS sequence"/>
</dbReference>
<feature type="transmembrane region" description="Helical" evidence="1">
    <location>
        <begin position="191"/>
        <end position="215"/>
    </location>
</feature>
<protein>
    <recommendedName>
        <fullName evidence="4">Exopolysaccharide Pel transporter PelG</fullName>
    </recommendedName>
</protein>
<name>A0A844GI16_9FIRM</name>
<dbReference type="Pfam" id="PF16933">
    <property type="entry name" value="PelG"/>
    <property type="match status" value="1"/>
</dbReference>
<proteinExistence type="predicted"/>
<gene>
    <name evidence="2" type="ORF">GKZ57_00140</name>
</gene>
<evidence type="ECO:0000313" key="2">
    <source>
        <dbReference type="EMBL" id="MTD59724.1"/>
    </source>
</evidence>
<feature type="transmembrane region" description="Helical" evidence="1">
    <location>
        <begin position="424"/>
        <end position="443"/>
    </location>
</feature>
<dbReference type="InterPro" id="IPR031617">
    <property type="entry name" value="PelG"/>
</dbReference>
<feature type="transmembrane region" description="Helical" evidence="1">
    <location>
        <begin position="104"/>
        <end position="128"/>
    </location>
</feature>
<accession>A0A844GI16</accession>
<organism evidence="2 3">
    <name type="scientific">Blautia luti DSM 14534 = JCM 17040</name>
    <dbReference type="NCBI Taxonomy" id="649762"/>
    <lineage>
        <taxon>Bacteria</taxon>
        <taxon>Bacillati</taxon>
        <taxon>Bacillota</taxon>
        <taxon>Clostridia</taxon>
        <taxon>Lachnospirales</taxon>
        <taxon>Lachnospiraceae</taxon>
        <taxon>Blautia</taxon>
    </lineage>
</organism>
<feature type="transmembrane region" description="Helical" evidence="1">
    <location>
        <begin position="134"/>
        <end position="159"/>
    </location>
</feature>
<dbReference type="AlphaFoldDB" id="A0A844GI16"/>
<feature type="transmembrane region" description="Helical" evidence="1">
    <location>
        <begin position="336"/>
        <end position="358"/>
    </location>
</feature>